<evidence type="ECO:0000256" key="2">
    <source>
        <dbReference type="SAM" id="Phobius"/>
    </source>
</evidence>
<protein>
    <recommendedName>
        <fullName evidence="3">Capsule synthesis protein CapA domain-containing protein</fullName>
    </recommendedName>
</protein>
<keyword evidence="2" id="KW-0812">Transmembrane</keyword>
<comment type="caution">
    <text evidence="4">The sequence shown here is derived from an EMBL/GenBank/DDBJ whole genome shotgun (WGS) entry which is preliminary data.</text>
</comment>
<name>A0A1F4VLU8_UNCKA</name>
<dbReference type="Pfam" id="PF09587">
    <property type="entry name" value="PGA_cap"/>
    <property type="match status" value="1"/>
</dbReference>
<evidence type="ECO:0000256" key="1">
    <source>
        <dbReference type="ARBA" id="ARBA00005662"/>
    </source>
</evidence>
<dbReference type="SUPFAM" id="SSF56300">
    <property type="entry name" value="Metallo-dependent phosphatases"/>
    <property type="match status" value="1"/>
</dbReference>
<feature type="domain" description="Capsule synthesis protein CapA" evidence="3">
    <location>
        <begin position="64"/>
        <end position="289"/>
    </location>
</feature>
<dbReference type="InterPro" id="IPR052169">
    <property type="entry name" value="CW_Biosynth-Accessory"/>
</dbReference>
<dbReference type="PANTHER" id="PTHR33393:SF13">
    <property type="entry name" value="PGA BIOSYNTHESIS PROTEIN CAPA"/>
    <property type="match status" value="1"/>
</dbReference>
<dbReference type="InterPro" id="IPR019079">
    <property type="entry name" value="Capsule_synth_CapA"/>
</dbReference>
<feature type="transmembrane region" description="Helical" evidence="2">
    <location>
        <begin position="6"/>
        <end position="25"/>
    </location>
</feature>
<keyword evidence="2" id="KW-0472">Membrane</keyword>
<dbReference type="CDD" id="cd07381">
    <property type="entry name" value="MPP_CapA"/>
    <property type="match status" value="1"/>
</dbReference>
<proteinExistence type="inferred from homology"/>
<dbReference type="PANTHER" id="PTHR33393">
    <property type="entry name" value="POLYGLUTAMINE SYNTHESIS ACCESSORY PROTEIN RV0574C-RELATED"/>
    <property type="match status" value="1"/>
</dbReference>
<dbReference type="Gene3D" id="3.60.21.10">
    <property type="match status" value="1"/>
</dbReference>
<keyword evidence="2" id="KW-1133">Transmembrane helix</keyword>
<reference evidence="4 5" key="1">
    <citation type="journal article" date="2016" name="Nat. Commun.">
        <title>Thousands of microbial genomes shed light on interconnected biogeochemical processes in an aquifer system.</title>
        <authorList>
            <person name="Anantharaman K."/>
            <person name="Brown C.T."/>
            <person name="Hug L.A."/>
            <person name="Sharon I."/>
            <person name="Castelle C.J."/>
            <person name="Probst A.J."/>
            <person name="Thomas B.C."/>
            <person name="Singh A."/>
            <person name="Wilkins M.J."/>
            <person name="Karaoz U."/>
            <person name="Brodie E.L."/>
            <person name="Williams K.H."/>
            <person name="Hubbard S.S."/>
            <person name="Banfield J.F."/>
        </authorList>
    </citation>
    <scope>NUCLEOTIDE SEQUENCE [LARGE SCALE GENOMIC DNA]</scope>
</reference>
<dbReference type="SMART" id="SM00854">
    <property type="entry name" value="PGA_cap"/>
    <property type="match status" value="1"/>
</dbReference>
<organism evidence="4 5">
    <name type="scientific">candidate division WWE3 bacterium RIFCSPLOWO2_01_FULL_41_9</name>
    <dbReference type="NCBI Taxonomy" id="1802626"/>
    <lineage>
        <taxon>Bacteria</taxon>
        <taxon>Katanobacteria</taxon>
    </lineage>
</organism>
<dbReference type="InterPro" id="IPR029052">
    <property type="entry name" value="Metallo-depent_PP-like"/>
</dbReference>
<evidence type="ECO:0000313" key="4">
    <source>
        <dbReference type="EMBL" id="OGC58217.1"/>
    </source>
</evidence>
<evidence type="ECO:0000259" key="3">
    <source>
        <dbReference type="SMART" id="SM00854"/>
    </source>
</evidence>
<sequence>MSLLRISILSLIILFILSGFSLLSYRNSEPAEIIKGIVEQGPVNKNALNQVLGKEVGEEGDTTVLMATGDVLLARSVNGQIDKRKDPTWPFHNVKNILTSADITLVNLENPLIEKCPLSSEGFKFCGNTSNIDGLLYAGVDVVNIANNHTNNYGYGGVVQTINALSEKRFLISGMDEQPVYKTVNGIKFSFLGFNDIGPTESGVAFADENSIKEKIAVAKQNSDVVIVSFHWGIEYTSEPNTRQKQLAHSAIVLGADLIIGNHPHWEQSEEYYKGKFIKYSHGNFVFDQMWSEETRKGVVGKYTFKNNILEKVEMIPIYIQNYGQPEVVSK</sequence>
<gene>
    <name evidence="4" type="ORF">A2976_03870</name>
</gene>
<evidence type="ECO:0000313" key="5">
    <source>
        <dbReference type="Proteomes" id="UP000178346"/>
    </source>
</evidence>
<dbReference type="AlphaFoldDB" id="A0A1F4VLU8"/>
<dbReference type="Proteomes" id="UP000178346">
    <property type="component" value="Unassembled WGS sequence"/>
</dbReference>
<accession>A0A1F4VLU8</accession>
<comment type="similarity">
    <text evidence="1">Belongs to the CapA family.</text>
</comment>
<dbReference type="EMBL" id="MEVJ01000004">
    <property type="protein sequence ID" value="OGC58217.1"/>
    <property type="molecule type" value="Genomic_DNA"/>
</dbReference>